<proteinExistence type="predicted"/>
<sequence length="105" mass="12802">MIILYFSRFLFKEISRKRSLFIVSQSFLITRYDSLQGCVTIFHYIYLFNPWIAKYQKRAEDFYTTFPYTIKLHSIVFYCCLVIAAFICWLPWQNQSKKKELNNLK</sequence>
<evidence type="ECO:0000313" key="2">
    <source>
        <dbReference type="Proteomes" id="UP000095282"/>
    </source>
</evidence>
<reference evidence="3" key="1">
    <citation type="submission" date="2016-11" db="UniProtKB">
        <authorList>
            <consortium name="WormBaseParasite"/>
        </authorList>
    </citation>
    <scope>IDENTIFICATION</scope>
</reference>
<protein>
    <submittedName>
        <fullName evidence="3">Cas1_AcylT domain-containing protein</fullName>
    </submittedName>
</protein>
<keyword evidence="1" id="KW-1133">Transmembrane helix</keyword>
<evidence type="ECO:0000256" key="1">
    <source>
        <dbReference type="SAM" id="Phobius"/>
    </source>
</evidence>
<dbReference type="Proteomes" id="UP000095282">
    <property type="component" value="Unplaced"/>
</dbReference>
<evidence type="ECO:0000313" key="3">
    <source>
        <dbReference type="WBParaSite" id="Csp11.Scaffold629.g9110.t1"/>
    </source>
</evidence>
<keyword evidence="1" id="KW-0472">Membrane</keyword>
<accession>A0A1I7UGJ9</accession>
<organism evidence="2 3">
    <name type="scientific">Caenorhabditis tropicalis</name>
    <dbReference type="NCBI Taxonomy" id="1561998"/>
    <lineage>
        <taxon>Eukaryota</taxon>
        <taxon>Metazoa</taxon>
        <taxon>Ecdysozoa</taxon>
        <taxon>Nematoda</taxon>
        <taxon>Chromadorea</taxon>
        <taxon>Rhabditida</taxon>
        <taxon>Rhabditina</taxon>
        <taxon>Rhabditomorpha</taxon>
        <taxon>Rhabditoidea</taxon>
        <taxon>Rhabditidae</taxon>
        <taxon>Peloderinae</taxon>
        <taxon>Caenorhabditis</taxon>
    </lineage>
</organism>
<feature type="transmembrane region" description="Helical" evidence="1">
    <location>
        <begin position="75"/>
        <end position="92"/>
    </location>
</feature>
<feature type="transmembrane region" description="Helical" evidence="1">
    <location>
        <begin position="20"/>
        <end position="46"/>
    </location>
</feature>
<dbReference type="WBParaSite" id="Csp11.Scaffold629.g9110.t1">
    <property type="protein sequence ID" value="Csp11.Scaffold629.g9110.t1"/>
    <property type="gene ID" value="Csp11.Scaffold629.g9110"/>
</dbReference>
<dbReference type="AlphaFoldDB" id="A0A1I7UGJ9"/>
<name>A0A1I7UGJ9_9PELO</name>
<keyword evidence="2" id="KW-1185">Reference proteome</keyword>
<keyword evidence="1" id="KW-0812">Transmembrane</keyword>